<sequence>MLHAERDFLTLQRNFLTFNYLTMKNVAINGLGRIGRSAIKVILENDDLNLVALNDPNPPQNLALMLQCESSDGNYHRKVEQKEGALVIDGKEYPIYNVKKQDDLPWKELNIDLVFDCSESYSIRQKLENHYKAGAKRVMSWYDNEAGYVSQLVKKAKSAFSAKPSL</sequence>
<dbReference type="SMART" id="SM00846">
    <property type="entry name" value="Gp_dh_N"/>
    <property type="match status" value="1"/>
</dbReference>
<accession>A0ABQ1MDJ2</accession>
<dbReference type="EMBL" id="BMEC01000008">
    <property type="protein sequence ID" value="GGC38750.1"/>
    <property type="molecule type" value="Genomic_DNA"/>
</dbReference>
<protein>
    <recommendedName>
        <fullName evidence="2">Glyceraldehyde 3-phosphate dehydrogenase NAD(P) binding domain-containing protein</fullName>
    </recommendedName>
</protein>
<organism evidence="3 4">
    <name type="scientific">Marivirga lumbricoides</name>
    <dbReference type="NCBI Taxonomy" id="1046115"/>
    <lineage>
        <taxon>Bacteria</taxon>
        <taxon>Pseudomonadati</taxon>
        <taxon>Bacteroidota</taxon>
        <taxon>Cytophagia</taxon>
        <taxon>Cytophagales</taxon>
        <taxon>Marivirgaceae</taxon>
        <taxon>Marivirga</taxon>
    </lineage>
</organism>
<dbReference type="InterPro" id="IPR020828">
    <property type="entry name" value="GlycerAld_3-P_DH_NAD(P)-bd"/>
</dbReference>
<keyword evidence="1" id="KW-0560">Oxidoreductase</keyword>
<dbReference type="SUPFAM" id="SSF51735">
    <property type="entry name" value="NAD(P)-binding Rossmann-fold domains"/>
    <property type="match status" value="1"/>
</dbReference>
<evidence type="ECO:0000313" key="3">
    <source>
        <dbReference type="EMBL" id="GGC38750.1"/>
    </source>
</evidence>
<dbReference type="InterPro" id="IPR020831">
    <property type="entry name" value="GlycerAld/Erythrose_P_DH"/>
</dbReference>
<comment type="caution">
    <text evidence="3">The sequence shown here is derived from an EMBL/GenBank/DDBJ whole genome shotgun (WGS) entry which is preliminary data.</text>
</comment>
<dbReference type="InterPro" id="IPR036291">
    <property type="entry name" value="NAD(P)-bd_dom_sf"/>
</dbReference>
<evidence type="ECO:0000259" key="2">
    <source>
        <dbReference type="SMART" id="SM00846"/>
    </source>
</evidence>
<evidence type="ECO:0000256" key="1">
    <source>
        <dbReference type="ARBA" id="ARBA00023002"/>
    </source>
</evidence>
<name>A0ABQ1MDJ2_9BACT</name>
<feature type="domain" description="Glyceraldehyde 3-phosphate dehydrogenase NAD(P) binding" evidence="2">
    <location>
        <begin position="24"/>
        <end position="150"/>
    </location>
</feature>
<dbReference type="Gene3D" id="3.40.50.720">
    <property type="entry name" value="NAD(P)-binding Rossmann-like Domain"/>
    <property type="match status" value="1"/>
</dbReference>
<keyword evidence="4" id="KW-1185">Reference proteome</keyword>
<dbReference type="PANTHER" id="PTHR43148">
    <property type="entry name" value="GLYCERALDEHYDE-3-PHOSPHATE DEHYDROGENASE 2"/>
    <property type="match status" value="1"/>
</dbReference>
<proteinExistence type="predicted"/>
<gene>
    <name evidence="3" type="ORF">GCM10011506_25190</name>
</gene>
<dbReference type="Pfam" id="PF00044">
    <property type="entry name" value="Gp_dh_N"/>
    <property type="match status" value="1"/>
</dbReference>
<reference evidence="4" key="1">
    <citation type="journal article" date="2019" name="Int. J. Syst. Evol. Microbiol.">
        <title>The Global Catalogue of Microorganisms (GCM) 10K type strain sequencing project: providing services to taxonomists for standard genome sequencing and annotation.</title>
        <authorList>
            <consortium name="The Broad Institute Genomics Platform"/>
            <consortium name="The Broad Institute Genome Sequencing Center for Infectious Disease"/>
            <person name="Wu L."/>
            <person name="Ma J."/>
        </authorList>
    </citation>
    <scope>NUCLEOTIDE SEQUENCE [LARGE SCALE GENOMIC DNA]</scope>
    <source>
        <strain evidence="4">CGMCC 1.10832</strain>
    </source>
</reference>
<evidence type="ECO:0000313" key="4">
    <source>
        <dbReference type="Proteomes" id="UP000636010"/>
    </source>
</evidence>
<dbReference type="Proteomes" id="UP000636010">
    <property type="component" value="Unassembled WGS sequence"/>
</dbReference>